<evidence type="ECO:0000256" key="1">
    <source>
        <dbReference type="SAM" id="Coils"/>
    </source>
</evidence>
<proteinExistence type="predicted"/>
<dbReference type="GO" id="GO:0016787">
    <property type="term" value="F:hydrolase activity"/>
    <property type="evidence" value="ECO:0007669"/>
    <property type="project" value="UniProtKB-KW"/>
</dbReference>
<reference evidence="2 3" key="1">
    <citation type="submission" date="2016-10" db="EMBL/GenBank/DDBJ databases">
        <authorList>
            <person name="de Groot N.N."/>
        </authorList>
    </citation>
    <scope>NUCLEOTIDE SEQUENCE [LARGE SCALE GENOMIC DNA]</scope>
    <source>
        <strain evidence="2 3">NLAE-zl-C500</strain>
    </source>
</reference>
<evidence type="ECO:0000313" key="3">
    <source>
        <dbReference type="Proteomes" id="UP000183670"/>
    </source>
</evidence>
<dbReference type="RefSeq" id="WP_074559382.1">
    <property type="nucleotide sequence ID" value="NZ_FMYE01000049.1"/>
</dbReference>
<dbReference type="EMBL" id="FMYE01000049">
    <property type="protein sequence ID" value="SDB78733.1"/>
    <property type="molecule type" value="Genomic_DNA"/>
</dbReference>
<keyword evidence="2" id="KW-0378">Hydrolase</keyword>
<dbReference type="Proteomes" id="UP000183670">
    <property type="component" value="Unassembled WGS sequence"/>
</dbReference>
<accession>A0A1G6GA64</accession>
<organism evidence="2 3">
    <name type="scientific">Bacteroides ovatus</name>
    <dbReference type="NCBI Taxonomy" id="28116"/>
    <lineage>
        <taxon>Bacteria</taxon>
        <taxon>Pseudomonadati</taxon>
        <taxon>Bacteroidota</taxon>
        <taxon>Bacteroidia</taxon>
        <taxon>Bacteroidales</taxon>
        <taxon>Bacteroidaceae</taxon>
        <taxon>Bacteroides</taxon>
    </lineage>
</organism>
<sequence>MRRIVKNSWFAVILMTWGMVYSSCEDWTNPESIDIHYPTFEEQNPQLYADYIRDQKNYKAGEHKLVFVSFDNPVGNPSNQVERLIAIPDSVDFVCLNNSENLSNETQVEMVKIREKSIRTLSIINYESLEQEWNKKAKENSELTEEDAQKFLNERTDAMLALCDSYGYDGILIDYTGLSMVGMQEAVLQQYKTRQQNFFSRVLDWRNKHANKTLVLYSYVQYLTPENMDMLDEYNHLILKTASSKNIDDLTLNVLMAIQAGIDAAGMDANPVPKDRFVACAQLPQQEDKDMIIGYWNTQDANGNKTLAAQGTAQWIVQSSPTYTRAGIFITNIQKDYYNNTYAAVRETIHIMNPNK</sequence>
<gene>
    <name evidence="2" type="ORF">SAMN05192581_10494</name>
</gene>
<dbReference type="AlphaFoldDB" id="A0A1G6GA64"/>
<evidence type="ECO:0000313" key="2">
    <source>
        <dbReference type="EMBL" id="SDB78733.1"/>
    </source>
</evidence>
<dbReference type="Pfam" id="PF16141">
    <property type="entry name" value="GH18_BT1044-like"/>
    <property type="match status" value="1"/>
</dbReference>
<name>A0A1G6GA64_BACOV</name>
<protein>
    <submittedName>
        <fullName evidence="2">Putative glycoside hydrolase Family 18, chitinase_18</fullName>
    </submittedName>
</protein>
<feature type="coiled-coil region" evidence="1">
    <location>
        <begin position="126"/>
        <end position="154"/>
    </location>
</feature>
<dbReference type="InterPro" id="IPR032320">
    <property type="entry name" value="GH18_BT1044-like"/>
</dbReference>
<keyword evidence="1" id="KW-0175">Coiled coil</keyword>